<evidence type="ECO:0000256" key="4">
    <source>
        <dbReference type="ARBA" id="ARBA00022989"/>
    </source>
</evidence>
<name>A0A8X7QLB7_BRACI</name>
<dbReference type="GO" id="GO:0005743">
    <property type="term" value="C:mitochondrial inner membrane"/>
    <property type="evidence" value="ECO:0007669"/>
    <property type="project" value="TreeGrafter"/>
</dbReference>
<evidence type="ECO:0000259" key="8">
    <source>
        <dbReference type="PROSITE" id="PS50102"/>
    </source>
</evidence>
<dbReference type="GO" id="GO:0032979">
    <property type="term" value="P:protein insertion into mitochondrial inner membrane from matrix"/>
    <property type="evidence" value="ECO:0007669"/>
    <property type="project" value="TreeGrafter"/>
</dbReference>
<dbReference type="SMART" id="SM00360">
    <property type="entry name" value="RRM"/>
    <property type="match status" value="1"/>
</dbReference>
<evidence type="ECO:0000313" key="10">
    <source>
        <dbReference type="Proteomes" id="UP000886595"/>
    </source>
</evidence>
<evidence type="ECO:0000256" key="6">
    <source>
        <dbReference type="PROSITE-ProRule" id="PRU00176"/>
    </source>
</evidence>
<dbReference type="PANTHER" id="PTHR12428:SF34">
    <property type="entry name" value="MITOCHONDRIAL INNER MEMBRANE PROTEIN OXA1-LIKE"/>
    <property type="match status" value="1"/>
</dbReference>
<dbReference type="GO" id="GO:0032977">
    <property type="term" value="F:membrane insertase activity"/>
    <property type="evidence" value="ECO:0007669"/>
    <property type="project" value="InterPro"/>
</dbReference>
<feature type="domain" description="RRM" evidence="8">
    <location>
        <begin position="255"/>
        <end position="334"/>
    </location>
</feature>
<accession>A0A8X7QLB7</accession>
<organism evidence="9 10">
    <name type="scientific">Brassica carinata</name>
    <name type="common">Ethiopian mustard</name>
    <name type="synonym">Abyssinian cabbage</name>
    <dbReference type="NCBI Taxonomy" id="52824"/>
    <lineage>
        <taxon>Eukaryota</taxon>
        <taxon>Viridiplantae</taxon>
        <taxon>Streptophyta</taxon>
        <taxon>Embryophyta</taxon>
        <taxon>Tracheophyta</taxon>
        <taxon>Spermatophyta</taxon>
        <taxon>Magnoliopsida</taxon>
        <taxon>eudicotyledons</taxon>
        <taxon>Gunneridae</taxon>
        <taxon>Pentapetalae</taxon>
        <taxon>rosids</taxon>
        <taxon>malvids</taxon>
        <taxon>Brassicales</taxon>
        <taxon>Brassicaceae</taxon>
        <taxon>Brassiceae</taxon>
        <taxon>Brassica</taxon>
    </lineage>
</organism>
<evidence type="ECO:0000256" key="2">
    <source>
        <dbReference type="ARBA" id="ARBA00010583"/>
    </source>
</evidence>
<reference evidence="9 10" key="1">
    <citation type="submission" date="2020-02" db="EMBL/GenBank/DDBJ databases">
        <authorList>
            <person name="Ma Q."/>
            <person name="Huang Y."/>
            <person name="Song X."/>
            <person name="Pei D."/>
        </authorList>
    </citation>
    <scope>NUCLEOTIDE SEQUENCE [LARGE SCALE GENOMIC DNA]</scope>
    <source>
        <strain evidence="9">Sxm20200214</strain>
        <tissue evidence="9">Leaf</tissue>
    </source>
</reference>
<dbReference type="GO" id="GO:0003723">
    <property type="term" value="F:RNA binding"/>
    <property type="evidence" value="ECO:0007669"/>
    <property type="project" value="UniProtKB-UniRule"/>
</dbReference>
<evidence type="ECO:0000256" key="3">
    <source>
        <dbReference type="ARBA" id="ARBA00022692"/>
    </source>
</evidence>
<feature type="region of interest" description="Disordered" evidence="7">
    <location>
        <begin position="112"/>
        <end position="157"/>
    </location>
</feature>
<keyword evidence="3" id="KW-0812">Transmembrane</keyword>
<dbReference type="InterPro" id="IPR000504">
    <property type="entry name" value="RRM_dom"/>
</dbReference>
<dbReference type="PROSITE" id="PS50102">
    <property type="entry name" value="RRM"/>
    <property type="match status" value="1"/>
</dbReference>
<dbReference type="InterPro" id="IPR035979">
    <property type="entry name" value="RBD_domain_sf"/>
</dbReference>
<dbReference type="InterPro" id="IPR001708">
    <property type="entry name" value="YidC/ALB3/OXA1/COX18"/>
</dbReference>
<sequence>MLLTTDAFTNLVTLGAKSKLMSLMIRNMAEKVPSFKTGGTLWFTDLTTADTTYILSLLTAITFIWWSRTCRKVWKGIDPVAGTMKKFSRIIAFLSIPILMGIEKLLNLPDAVTSSSTGQPKPPSPIPFSFEQPKDQSVIGHEDPPMVNKEASGPQASRVENLTNKRTRCLLQKPVTPTLKTNLKKQTNKKMKTVSLLSRTVLHLCSSSKTNLKRQKILKESKANLKKQKKTERERKKKEDSCCFGCEEAYENNDETIFVKGFQHLRPRDEIKNELSNIFGSCGKIISVFVPMQCGTCVPLGFAFINLLNGKEKALKLNGSYMGGRKLKVMMATDSDEYFGFDDFDGCDLCGGPGKLRSRRPIDFDEVSFELYH</sequence>
<dbReference type="Gene3D" id="3.30.70.330">
    <property type="match status" value="1"/>
</dbReference>
<comment type="caution">
    <text evidence="9">The sequence shown here is derived from an EMBL/GenBank/DDBJ whole genome shotgun (WGS) entry which is preliminary data.</text>
</comment>
<gene>
    <name evidence="9" type="ORF">Bca52824_064528</name>
</gene>
<keyword evidence="5" id="KW-0472">Membrane</keyword>
<keyword evidence="10" id="KW-1185">Reference proteome</keyword>
<dbReference type="AlphaFoldDB" id="A0A8X7QLB7"/>
<evidence type="ECO:0000256" key="7">
    <source>
        <dbReference type="SAM" id="MobiDB-lite"/>
    </source>
</evidence>
<proteinExistence type="inferred from homology"/>
<protein>
    <recommendedName>
        <fullName evidence="8">RRM domain-containing protein</fullName>
    </recommendedName>
</protein>
<evidence type="ECO:0000256" key="1">
    <source>
        <dbReference type="ARBA" id="ARBA00004141"/>
    </source>
</evidence>
<evidence type="ECO:0000256" key="5">
    <source>
        <dbReference type="ARBA" id="ARBA00023136"/>
    </source>
</evidence>
<dbReference type="OrthoDB" id="2148490at2759"/>
<keyword evidence="6" id="KW-0694">RNA-binding</keyword>
<comment type="subcellular location">
    <subcellularLocation>
        <location evidence="1">Membrane</location>
        <topology evidence="1">Multi-pass membrane protein</topology>
    </subcellularLocation>
</comment>
<dbReference type="SUPFAM" id="SSF54928">
    <property type="entry name" value="RNA-binding domain, RBD"/>
    <property type="match status" value="1"/>
</dbReference>
<comment type="similarity">
    <text evidence="2">Belongs to the OXA1/ALB3/YidC (TC 2.A.9.2) family.</text>
</comment>
<keyword evidence="4" id="KW-1133">Transmembrane helix</keyword>
<evidence type="ECO:0000313" key="9">
    <source>
        <dbReference type="EMBL" id="KAG2269973.1"/>
    </source>
</evidence>
<dbReference type="Pfam" id="PF00076">
    <property type="entry name" value="RRM_1"/>
    <property type="match status" value="1"/>
</dbReference>
<dbReference type="PANTHER" id="PTHR12428">
    <property type="entry name" value="OXA1"/>
    <property type="match status" value="1"/>
</dbReference>
<dbReference type="Proteomes" id="UP000886595">
    <property type="component" value="Unassembled WGS sequence"/>
</dbReference>
<dbReference type="EMBL" id="JAAMPC010000013">
    <property type="protein sequence ID" value="KAG2269973.1"/>
    <property type="molecule type" value="Genomic_DNA"/>
</dbReference>
<dbReference type="InterPro" id="IPR012677">
    <property type="entry name" value="Nucleotide-bd_a/b_plait_sf"/>
</dbReference>